<dbReference type="InterPro" id="IPR006427">
    <property type="entry name" value="Portal_HK97"/>
</dbReference>
<dbReference type="Pfam" id="PF04860">
    <property type="entry name" value="Phage_portal"/>
    <property type="match status" value="1"/>
</dbReference>
<accession>A0A7Y2LAC2</accession>
<evidence type="ECO:0000313" key="2">
    <source>
        <dbReference type="Proteomes" id="UP000529861"/>
    </source>
</evidence>
<protein>
    <submittedName>
        <fullName evidence="1">Phage portal protein</fullName>
    </submittedName>
</protein>
<dbReference type="Proteomes" id="UP000529861">
    <property type="component" value="Unassembled WGS sequence"/>
</dbReference>
<dbReference type="AlphaFoldDB" id="A0A7Y2LAC2"/>
<reference evidence="1 2" key="1">
    <citation type="submission" date="2020-04" db="EMBL/GenBank/DDBJ databases">
        <title>Draft genome sequence of Caldanaerobacter sunterraneus. strain 1523vc isolated from Griffin hot spring, Kamchatka, Russia.</title>
        <authorList>
            <person name="Toshchakov S.V."/>
            <person name="Podosokorskaya O.A."/>
            <person name="Kublanov I.V."/>
            <person name="Korzhenkov A."/>
            <person name="Patrushev M.V."/>
        </authorList>
    </citation>
    <scope>NUCLEOTIDE SEQUENCE [LARGE SCALE GENOMIC DNA]</scope>
    <source>
        <strain evidence="1 2">1523vc</strain>
    </source>
</reference>
<evidence type="ECO:0000313" key="1">
    <source>
        <dbReference type="EMBL" id="NNG67336.1"/>
    </source>
</evidence>
<dbReference type="EMBL" id="JABEQB010000025">
    <property type="protein sequence ID" value="NNG67336.1"/>
    <property type="molecule type" value="Genomic_DNA"/>
</dbReference>
<organism evidence="1 2">
    <name type="scientific">Caldanaerobacter subterraneus</name>
    <dbReference type="NCBI Taxonomy" id="911092"/>
    <lineage>
        <taxon>Bacteria</taxon>
        <taxon>Bacillati</taxon>
        <taxon>Bacillota</taxon>
        <taxon>Clostridia</taxon>
        <taxon>Thermoanaerobacterales</taxon>
        <taxon>Thermoanaerobacteraceae</taxon>
        <taxon>Caldanaerobacter</taxon>
    </lineage>
</organism>
<name>A0A7Y2LAC2_9THEO</name>
<sequence>MLERLKSLFTRKTKNQTQVLTLNEDDELLLQVLGISSSDYSGKNALKIATVFACIRILSEAVAKFPLKIYQDQNRKRKAVDHYLYPLLKLRPNPYMTAFDFWKCVEAQRNTYGNAFVWLEMPTRGRNAGKISALWPLDANKVQIWVDDKGIFSTQSQIYYVFTDNLGNQYKLLPDEILHFKGFSLDGIAGISPIQYLRNTIENAGNAEQFLNNSLKGGMTVKGIVHYIGDLNPEAEQKFREKFEQMANGLQNVNRIALLPIGYQFQPIALTMADAQFLENTQLTIKQIASAFGIKNHQLNDLDRSTHTNILEQQREFYIDTLLPILTMYEQELTYKLFTNSEIEQGYYVKFNVDSVLRADISTRYEAYQKAIQSGFLTPNEVREMEERESKEGGDKLLINGNMLPIEMAGQQYLK</sequence>
<gene>
    <name evidence="1" type="ORF">HKI81_08900</name>
</gene>
<dbReference type="InterPro" id="IPR006944">
    <property type="entry name" value="Phage/GTA_portal"/>
</dbReference>
<dbReference type="NCBIfam" id="TIGR01537">
    <property type="entry name" value="portal_HK97"/>
    <property type="match status" value="1"/>
</dbReference>
<comment type="caution">
    <text evidence="1">The sequence shown here is derived from an EMBL/GenBank/DDBJ whole genome shotgun (WGS) entry which is preliminary data.</text>
</comment>
<proteinExistence type="predicted"/>